<gene>
    <name evidence="2" type="ORF">SMRZ_LOCUS21963</name>
</gene>
<organism evidence="2 3">
    <name type="scientific">Schistosoma margrebowiei</name>
    <dbReference type="NCBI Taxonomy" id="48269"/>
    <lineage>
        <taxon>Eukaryota</taxon>
        <taxon>Metazoa</taxon>
        <taxon>Spiralia</taxon>
        <taxon>Lophotrochozoa</taxon>
        <taxon>Platyhelminthes</taxon>
        <taxon>Trematoda</taxon>
        <taxon>Digenea</taxon>
        <taxon>Strigeidida</taxon>
        <taxon>Schistosomatoidea</taxon>
        <taxon>Schistosomatidae</taxon>
        <taxon>Schistosoma</taxon>
    </lineage>
</organism>
<dbReference type="AlphaFoldDB" id="A0A183N0Y8"/>
<feature type="compositionally biased region" description="Polar residues" evidence="1">
    <location>
        <begin position="469"/>
        <end position="489"/>
    </location>
</feature>
<name>A0A183N0Y8_9TREM</name>
<evidence type="ECO:0000313" key="3">
    <source>
        <dbReference type="Proteomes" id="UP000277204"/>
    </source>
</evidence>
<accession>A0A183N0Y8</accession>
<dbReference type="STRING" id="48269.A0A183N0Y8"/>
<evidence type="ECO:0000256" key="1">
    <source>
        <dbReference type="SAM" id="MobiDB-lite"/>
    </source>
</evidence>
<sequence>MSGALTGFQTNGVHGLQYPEGTNECLESSLDKLSVLHTSNYPMSSILLREYLSGEREVLHELVTIASVVCILVQMIEHIKSEIRMSLASSWLSQNCLKTLGRLYLGVSWEAGILLKVLFGDKDINESDMLNGLKIPQHLLSSSSKSSDSNSTVPNRVINIPSEPMPQFVEALHMYSLITQSISPTTDGQSSFISKHPELVKPLNRILHVTAFLINSVTELFIALGRFFSNRTQINYRRRRTTLFPNELIPNEMKSRALAQVVDVLSIMYTWEPASTNRNHKATASLNYAIRYASVRLTNLLLHDSVQRNSDLGMINAFFRLNGITLYFGLFRQLISFDLDDPTIRKPLSIVLEEWLVCADRMSNASFCAPPNSDTNRTTDTEANTMNVKKITARVHQCMIPALAQLCSRTDLQDLLSRKGVEHLLSMLVTIVPYIFNPDNKQRLIKSDESTNAIHSSGWDKTVDGRPTNLPSTDNLIEINPSTHHQPIQPSMLQEAPNIFISSSNRLAEPQIAPTESPSEGTDISSQVTCIFDYFNDS</sequence>
<dbReference type="EMBL" id="UZAI01018928">
    <property type="protein sequence ID" value="VDP41372.1"/>
    <property type="molecule type" value="Genomic_DNA"/>
</dbReference>
<feature type="region of interest" description="Disordered" evidence="1">
    <location>
        <begin position="455"/>
        <end position="489"/>
    </location>
</feature>
<keyword evidence="3" id="KW-1185">Reference proteome</keyword>
<dbReference type="Proteomes" id="UP000277204">
    <property type="component" value="Unassembled WGS sequence"/>
</dbReference>
<evidence type="ECO:0000313" key="2">
    <source>
        <dbReference type="EMBL" id="VDP41372.1"/>
    </source>
</evidence>
<proteinExistence type="predicted"/>
<reference evidence="2 3" key="1">
    <citation type="submission" date="2018-11" db="EMBL/GenBank/DDBJ databases">
        <authorList>
            <consortium name="Pathogen Informatics"/>
        </authorList>
    </citation>
    <scope>NUCLEOTIDE SEQUENCE [LARGE SCALE GENOMIC DNA]</scope>
    <source>
        <strain evidence="2 3">Zambia</strain>
    </source>
</reference>
<protein>
    <submittedName>
        <fullName evidence="2">Uncharacterized protein</fullName>
    </submittedName>
</protein>